<accession>A0A919D8T1</accession>
<organism evidence="13 14">
    <name type="scientific">Vulcaniibacterium thermophilum</name>
    <dbReference type="NCBI Taxonomy" id="1169913"/>
    <lineage>
        <taxon>Bacteria</taxon>
        <taxon>Pseudomonadati</taxon>
        <taxon>Pseudomonadota</taxon>
        <taxon>Gammaproteobacteria</taxon>
        <taxon>Lysobacterales</taxon>
        <taxon>Lysobacteraceae</taxon>
        <taxon>Vulcaniibacterium</taxon>
    </lineage>
</organism>
<feature type="compositionally biased region" description="Polar residues" evidence="10">
    <location>
        <begin position="8"/>
        <end position="19"/>
    </location>
</feature>
<evidence type="ECO:0000256" key="8">
    <source>
        <dbReference type="PROSITE-ProRule" id="PRU01360"/>
    </source>
</evidence>
<evidence type="ECO:0000256" key="9">
    <source>
        <dbReference type="RuleBase" id="RU003357"/>
    </source>
</evidence>
<dbReference type="RefSeq" id="WP_386112660.1">
    <property type="nucleotide sequence ID" value="NZ_JBHRUD010000001.1"/>
</dbReference>
<dbReference type="Pfam" id="PF07715">
    <property type="entry name" value="Plug"/>
    <property type="match status" value="1"/>
</dbReference>
<dbReference type="Pfam" id="PF00593">
    <property type="entry name" value="TonB_dep_Rec_b-barrel"/>
    <property type="match status" value="1"/>
</dbReference>
<keyword evidence="4 8" id="KW-0812">Transmembrane</keyword>
<evidence type="ECO:0000256" key="1">
    <source>
        <dbReference type="ARBA" id="ARBA00004571"/>
    </source>
</evidence>
<keyword evidence="6 8" id="KW-0472">Membrane</keyword>
<evidence type="ECO:0008006" key="15">
    <source>
        <dbReference type="Google" id="ProtNLM"/>
    </source>
</evidence>
<evidence type="ECO:0000256" key="3">
    <source>
        <dbReference type="ARBA" id="ARBA00022452"/>
    </source>
</evidence>
<evidence type="ECO:0000259" key="12">
    <source>
        <dbReference type="Pfam" id="PF07715"/>
    </source>
</evidence>
<comment type="subcellular location">
    <subcellularLocation>
        <location evidence="1 8">Cell outer membrane</location>
        <topology evidence="1 8">Multi-pass membrane protein</topology>
    </subcellularLocation>
</comment>
<dbReference type="InterPro" id="IPR000531">
    <property type="entry name" value="Beta-barrel_TonB"/>
</dbReference>
<proteinExistence type="inferred from homology"/>
<dbReference type="EMBL" id="BNCF01000001">
    <property type="protein sequence ID" value="GHE25520.1"/>
    <property type="molecule type" value="Genomic_DNA"/>
</dbReference>
<keyword evidence="14" id="KW-1185">Reference proteome</keyword>
<dbReference type="InterPro" id="IPR036942">
    <property type="entry name" value="Beta-barrel_TonB_sf"/>
</dbReference>
<dbReference type="GO" id="GO:0009279">
    <property type="term" value="C:cell outer membrane"/>
    <property type="evidence" value="ECO:0007669"/>
    <property type="project" value="UniProtKB-SubCell"/>
</dbReference>
<dbReference type="InterPro" id="IPR037066">
    <property type="entry name" value="Plug_dom_sf"/>
</dbReference>
<comment type="caution">
    <text evidence="13">The sequence shown here is derived from an EMBL/GenBank/DDBJ whole genome shotgun (WGS) entry which is preliminary data.</text>
</comment>
<dbReference type="InterPro" id="IPR039426">
    <property type="entry name" value="TonB-dep_rcpt-like"/>
</dbReference>
<feature type="domain" description="TonB-dependent receptor plug" evidence="12">
    <location>
        <begin position="38"/>
        <end position="155"/>
    </location>
</feature>
<keyword evidence="5 9" id="KW-0798">TonB box</keyword>
<evidence type="ECO:0000256" key="10">
    <source>
        <dbReference type="SAM" id="MobiDB-lite"/>
    </source>
</evidence>
<comment type="similarity">
    <text evidence="8 9">Belongs to the TonB-dependent receptor family.</text>
</comment>
<dbReference type="AlphaFoldDB" id="A0A919D8T1"/>
<dbReference type="PROSITE" id="PS52016">
    <property type="entry name" value="TONB_DEPENDENT_REC_3"/>
    <property type="match status" value="1"/>
</dbReference>
<keyword evidence="7 8" id="KW-0998">Cell outer membrane</keyword>
<dbReference type="Gene3D" id="2.40.170.20">
    <property type="entry name" value="TonB-dependent receptor, beta-barrel domain"/>
    <property type="match status" value="1"/>
</dbReference>
<evidence type="ECO:0000256" key="7">
    <source>
        <dbReference type="ARBA" id="ARBA00023237"/>
    </source>
</evidence>
<keyword evidence="2 8" id="KW-0813">Transport</keyword>
<sequence length="938" mass="104268">MPGLALAQDQQSSTDQEQGATELDKVVVTGSLIPQSQVETFTPVTVITAEDIRARGFTNVSDVIQQASFATGGVQGSQSSASFTQGAETASLFGLRVSYTKYLIDGRPMADYPALYNGSEAFNNISGVPIELVERIEILPGGQSSLYGSDAIAGVINIILKKRLDAPVVSVRGGTYTEGGGDSGRVSAATSFSFAEDRFNVLLGGQYENREPIWGYQRDVTSSFYRGGTSVPIASRDLLVYGFVDLANSGFDRFEYAFSDPNNCANVRNLFGGTVDLRYRATGTVGYYCGSFDTPGYRTLRNEKESFQIYSHATFDVSDNHQLYGDVLYNDEKVGYHIGSNYTWWGTGVEWGYYYDPNLDGLVNLQRAFAPEDMGQGGFENSMSFDESKSTAVNLGIRGAFGTAWDYDGSLSRIDYKLNERSFARFADPINQWFLDNVLNPTGAPITYDPYFGAYPVFTPDYARFYQPIAPEDFRSFTGYTDSESKTENTLARFQITNSALFGLPGGDAGMALAVEAAREKWEYNPDPRLLNGEVWGTTSVDGAGERDRYAVTGELRLPLHNMLTASVSGRYDDYRPDGIDSYNKATYSVGLEFRPIESLLIRGKYGTAFKAPTLADNFQGMSGFYSFVTDYYACSQLGFDPSEVDACPSRFSNRQFFGETSGSPDLQPLNADVWSYGVVWAPTAQFSMSVDYHHWDIEDEIDTQNFDGLALREYYCRTGQPGFDINSPVCQDALGKIERDSTGQIVYIYAPKVNEARRVLDAVTASVSYQFDAGNIGEFLVRGSYTNNIKHRFWQFEGDEEIDILRRPEWSSDPKSKGNASITWSKNRWNSTFYVNYMGHTPNYRARVLGTYDDAGLQGVNGRVFAGKLDPFVTYNLSIGYRPLDNLSLSLMVNNLLNEMPEEDRTYPGTSGSPYNDQQYDVYGRAVYMEARWTFGN</sequence>
<evidence type="ECO:0000256" key="5">
    <source>
        <dbReference type="ARBA" id="ARBA00023077"/>
    </source>
</evidence>
<dbReference type="SUPFAM" id="SSF56935">
    <property type="entry name" value="Porins"/>
    <property type="match status" value="1"/>
</dbReference>
<feature type="region of interest" description="Disordered" evidence="10">
    <location>
        <begin position="1"/>
        <end position="20"/>
    </location>
</feature>
<evidence type="ECO:0000256" key="4">
    <source>
        <dbReference type="ARBA" id="ARBA00022692"/>
    </source>
</evidence>
<protein>
    <recommendedName>
        <fullName evidence="15">TonB-dependent receptor</fullName>
    </recommendedName>
</protein>
<evidence type="ECO:0000313" key="13">
    <source>
        <dbReference type="EMBL" id="GHE25520.1"/>
    </source>
</evidence>
<evidence type="ECO:0000256" key="6">
    <source>
        <dbReference type="ARBA" id="ARBA00023136"/>
    </source>
</evidence>
<feature type="domain" description="TonB-dependent receptor-like beta-barrel" evidence="11">
    <location>
        <begin position="339"/>
        <end position="897"/>
    </location>
</feature>
<name>A0A919D8T1_9GAMM</name>
<evidence type="ECO:0000313" key="14">
    <source>
        <dbReference type="Proteomes" id="UP000636453"/>
    </source>
</evidence>
<dbReference type="InterPro" id="IPR012910">
    <property type="entry name" value="Plug_dom"/>
</dbReference>
<gene>
    <name evidence="13" type="ORF">GCM10007167_02580</name>
</gene>
<dbReference type="PANTHER" id="PTHR47234">
    <property type="match status" value="1"/>
</dbReference>
<keyword evidence="3 8" id="KW-1134">Transmembrane beta strand</keyword>
<dbReference type="Proteomes" id="UP000636453">
    <property type="component" value="Unassembled WGS sequence"/>
</dbReference>
<evidence type="ECO:0000256" key="2">
    <source>
        <dbReference type="ARBA" id="ARBA00022448"/>
    </source>
</evidence>
<dbReference type="PANTHER" id="PTHR47234:SF1">
    <property type="entry name" value="TONB-DEPENDENT RECEPTOR"/>
    <property type="match status" value="1"/>
</dbReference>
<evidence type="ECO:0000259" key="11">
    <source>
        <dbReference type="Pfam" id="PF00593"/>
    </source>
</evidence>
<dbReference type="Gene3D" id="2.170.130.10">
    <property type="entry name" value="TonB-dependent receptor, plug domain"/>
    <property type="match status" value="1"/>
</dbReference>
<reference evidence="13" key="2">
    <citation type="submission" date="2020-09" db="EMBL/GenBank/DDBJ databases">
        <authorList>
            <person name="Sun Q."/>
            <person name="Kim S."/>
        </authorList>
    </citation>
    <scope>NUCLEOTIDE SEQUENCE</scope>
    <source>
        <strain evidence="13">KCTC 32020</strain>
    </source>
</reference>
<reference evidence="13" key="1">
    <citation type="journal article" date="2014" name="Int. J. Syst. Evol. Microbiol.">
        <title>Complete genome sequence of Corynebacterium casei LMG S-19264T (=DSM 44701T), isolated from a smear-ripened cheese.</title>
        <authorList>
            <consortium name="US DOE Joint Genome Institute (JGI-PGF)"/>
            <person name="Walter F."/>
            <person name="Albersmeier A."/>
            <person name="Kalinowski J."/>
            <person name="Ruckert C."/>
        </authorList>
    </citation>
    <scope>NUCLEOTIDE SEQUENCE</scope>
    <source>
        <strain evidence="13">KCTC 32020</strain>
    </source>
</reference>